<accession>A0A6A1VDK0</accession>
<reference evidence="1 2" key="1">
    <citation type="journal article" date="2019" name="Plant Biotechnol. J.">
        <title>The red bayberry genome and genetic basis of sex determination.</title>
        <authorList>
            <person name="Jia H.M."/>
            <person name="Jia H.J."/>
            <person name="Cai Q.L."/>
            <person name="Wang Y."/>
            <person name="Zhao H.B."/>
            <person name="Yang W.F."/>
            <person name="Wang G.Y."/>
            <person name="Li Y.H."/>
            <person name="Zhan D.L."/>
            <person name="Shen Y.T."/>
            <person name="Niu Q.F."/>
            <person name="Chang L."/>
            <person name="Qiu J."/>
            <person name="Zhao L."/>
            <person name="Xie H.B."/>
            <person name="Fu W.Y."/>
            <person name="Jin J."/>
            <person name="Li X.W."/>
            <person name="Jiao Y."/>
            <person name="Zhou C.C."/>
            <person name="Tu T."/>
            <person name="Chai C.Y."/>
            <person name="Gao J.L."/>
            <person name="Fan L.J."/>
            <person name="van de Weg E."/>
            <person name="Wang J.Y."/>
            <person name="Gao Z.S."/>
        </authorList>
    </citation>
    <scope>NUCLEOTIDE SEQUENCE [LARGE SCALE GENOMIC DNA]</scope>
    <source>
        <tissue evidence="1">Leaves</tissue>
    </source>
</reference>
<comment type="caution">
    <text evidence="1">The sequence shown here is derived from an EMBL/GenBank/DDBJ whole genome shotgun (WGS) entry which is preliminary data.</text>
</comment>
<protein>
    <submittedName>
        <fullName evidence="1">Uncharacterized protein</fullName>
    </submittedName>
</protein>
<dbReference type="Proteomes" id="UP000516437">
    <property type="component" value="Chromosome 6"/>
</dbReference>
<dbReference type="AlphaFoldDB" id="A0A6A1VDK0"/>
<name>A0A6A1VDK0_9ROSI</name>
<proteinExistence type="predicted"/>
<evidence type="ECO:0000313" key="2">
    <source>
        <dbReference type="Proteomes" id="UP000516437"/>
    </source>
</evidence>
<dbReference type="EMBL" id="RXIC02000024">
    <property type="protein sequence ID" value="KAB1209928.1"/>
    <property type="molecule type" value="Genomic_DNA"/>
</dbReference>
<gene>
    <name evidence="1" type="ORF">CJ030_MR6G025251</name>
</gene>
<evidence type="ECO:0000313" key="1">
    <source>
        <dbReference type="EMBL" id="KAB1209928.1"/>
    </source>
</evidence>
<organism evidence="1 2">
    <name type="scientific">Morella rubra</name>
    <name type="common">Chinese bayberry</name>
    <dbReference type="NCBI Taxonomy" id="262757"/>
    <lineage>
        <taxon>Eukaryota</taxon>
        <taxon>Viridiplantae</taxon>
        <taxon>Streptophyta</taxon>
        <taxon>Embryophyta</taxon>
        <taxon>Tracheophyta</taxon>
        <taxon>Spermatophyta</taxon>
        <taxon>Magnoliopsida</taxon>
        <taxon>eudicotyledons</taxon>
        <taxon>Gunneridae</taxon>
        <taxon>Pentapetalae</taxon>
        <taxon>rosids</taxon>
        <taxon>fabids</taxon>
        <taxon>Fagales</taxon>
        <taxon>Myricaceae</taxon>
        <taxon>Morella</taxon>
    </lineage>
</organism>
<keyword evidence="2" id="KW-1185">Reference proteome</keyword>
<sequence>MKYHGSSISDILDDQGWIRCLKREDVASVDLVWEFYVTLLEVTDIDAQVWSITIRGVTFLLSANILSAFLGLQRPIGAYPAVEMENKPDAEDIFLTFMGWDMVVVGPFVTKLCVDLETHLTSMESQMVELQPFLTTTLGTLRVMSRRLGAIEDQIGKMSEFPRDGSTKPGPEHD</sequence>